<evidence type="ECO:0000313" key="1">
    <source>
        <dbReference type="EMBL" id="KAK6524289.1"/>
    </source>
</evidence>
<evidence type="ECO:0000313" key="2">
    <source>
        <dbReference type="Proteomes" id="UP001365542"/>
    </source>
</evidence>
<protein>
    <submittedName>
        <fullName evidence="1">Uncharacterized protein</fullName>
    </submittedName>
</protein>
<comment type="caution">
    <text evidence="1">The sequence shown here is derived from an EMBL/GenBank/DDBJ whole genome shotgun (WGS) entry which is preliminary data.</text>
</comment>
<organism evidence="1 2">
    <name type="scientific">Orbilia ellipsospora</name>
    <dbReference type="NCBI Taxonomy" id="2528407"/>
    <lineage>
        <taxon>Eukaryota</taxon>
        <taxon>Fungi</taxon>
        <taxon>Dikarya</taxon>
        <taxon>Ascomycota</taxon>
        <taxon>Pezizomycotina</taxon>
        <taxon>Orbiliomycetes</taxon>
        <taxon>Orbiliales</taxon>
        <taxon>Orbiliaceae</taxon>
        <taxon>Orbilia</taxon>
    </lineage>
</organism>
<dbReference type="AlphaFoldDB" id="A0AAV9WSD1"/>
<sequence>MHIRSSSFVDPICNAAQPTYSRRTVDDGRAFTESIRWPAIAVYRGHGHLTFILHAQQHGIEYTRMDHSCRLRIHTDSLQLRDPEKKLHVHFTAAVLAKLPHKIWAIEKQWQLLAVEAPQNLLLDIKLLWKSEPLRGEWSSLTESLGKALTKTKLWEQLGFAPSLQIPSHDRINIILNSKNHTALPPGLSLPTSNIFAISWTFDFKPYSRTRIVELQLHHIHSLVDDCISSFLNNKLGAQGVTGGLLVPGVLQQIRSSMAAMEAITSTLARYAAQCDDYSKFRMKIKQFKAKVRSVGPAVGIASDLPNVIKNQIYYQIFRAIQSARLKKKYCFESASDAETELLSQPLERFQDLFERTGSLIFSQDSETRYADESSEFEDLFDEEDNYSDFEDLLEETKGMNVEESGDEMTPDTPRAPSPIIPPLIFDSHYFRASQFIQYDDDMVSEFSDSDVALFDEKFANSVSAHEIPAPGSDAGDSDYDDCFVKSTTFLSNSPQSHLAESVASVNEHQQGIAFQASEETTQMLF</sequence>
<dbReference type="EMBL" id="JAVHJO010000018">
    <property type="protein sequence ID" value="KAK6524289.1"/>
    <property type="molecule type" value="Genomic_DNA"/>
</dbReference>
<accession>A0AAV9WSD1</accession>
<keyword evidence="2" id="KW-1185">Reference proteome</keyword>
<gene>
    <name evidence="1" type="ORF">TWF694_005943</name>
</gene>
<reference evidence="1 2" key="1">
    <citation type="submission" date="2019-10" db="EMBL/GenBank/DDBJ databases">
        <authorList>
            <person name="Palmer J.M."/>
        </authorList>
    </citation>
    <scope>NUCLEOTIDE SEQUENCE [LARGE SCALE GENOMIC DNA]</scope>
    <source>
        <strain evidence="1 2">TWF694</strain>
    </source>
</reference>
<name>A0AAV9WSD1_9PEZI</name>
<proteinExistence type="predicted"/>
<dbReference type="Proteomes" id="UP001365542">
    <property type="component" value="Unassembled WGS sequence"/>
</dbReference>